<dbReference type="SUPFAM" id="SSF47413">
    <property type="entry name" value="lambda repressor-like DNA-binding domains"/>
    <property type="match status" value="1"/>
</dbReference>
<organism evidence="2 3">
    <name type="scientific">Neogemmobacter tilapiae</name>
    <dbReference type="NCBI Taxonomy" id="875041"/>
    <lineage>
        <taxon>Bacteria</taxon>
        <taxon>Pseudomonadati</taxon>
        <taxon>Pseudomonadota</taxon>
        <taxon>Alphaproteobacteria</taxon>
        <taxon>Rhodobacterales</taxon>
        <taxon>Paracoccaceae</taxon>
        <taxon>Neogemmobacter</taxon>
    </lineage>
</organism>
<proteinExistence type="predicted"/>
<name>A0A918TQP1_9RHOB</name>
<dbReference type="Gene3D" id="1.10.260.40">
    <property type="entry name" value="lambda repressor-like DNA-binding domains"/>
    <property type="match status" value="1"/>
</dbReference>
<comment type="caution">
    <text evidence="2">The sequence shown here is derived from an EMBL/GenBank/DDBJ whole genome shotgun (WGS) entry which is preliminary data.</text>
</comment>
<evidence type="ECO:0000259" key="1">
    <source>
        <dbReference type="PROSITE" id="PS50943"/>
    </source>
</evidence>
<dbReference type="Pfam" id="PF09856">
    <property type="entry name" value="ScfRs"/>
    <property type="match status" value="1"/>
</dbReference>
<dbReference type="Proteomes" id="UP000638981">
    <property type="component" value="Unassembled WGS sequence"/>
</dbReference>
<dbReference type="Pfam" id="PF01381">
    <property type="entry name" value="HTH_3"/>
    <property type="match status" value="1"/>
</dbReference>
<gene>
    <name evidence="2" type="ORF">GCM10007315_21400</name>
</gene>
<dbReference type="SMART" id="SM00530">
    <property type="entry name" value="HTH_XRE"/>
    <property type="match status" value="1"/>
</dbReference>
<protein>
    <submittedName>
        <fullName evidence="2">XRE family transcriptional regulator</fullName>
    </submittedName>
</protein>
<dbReference type="EMBL" id="BMYJ01000006">
    <property type="protein sequence ID" value="GHC57654.1"/>
    <property type="molecule type" value="Genomic_DNA"/>
</dbReference>
<reference evidence="2" key="2">
    <citation type="submission" date="2020-09" db="EMBL/GenBank/DDBJ databases">
        <authorList>
            <person name="Sun Q."/>
            <person name="Kim S."/>
        </authorList>
    </citation>
    <scope>NUCLEOTIDE SEQUENCE</scope>
    <source>
        <strain evidence="2">KCTC 23310</strain>
    </source>
</reference>
<evidence type="ECO:0000313" key="3">
    <source>
        <dbReference type="Proteomes" id="UP000638981"/>
    </source>
</evidence>
<keyword evidence="3" id="KW-1185">Reference proteome</keyword>
<dbReference type="RefSeq" id="WP_189411667.1">
    <property type="nucleotide sequence ID" value="NZ_BMYJ01000006.1"/>
</dbReference>
<dbReference type="InterPro" id="IPR018653">
    <property type="entry name" value="ScfR_C"/>
</dbReference>
<dbReference type="PROSITE" id="PS50943">
    <property type="entry name" value="HTH_CROC1"/>
    <property type="match status" value="1"/>
</dbReference>
<dbReference type="GO" id="GO:0003677">
    <property type="term" value="F:DNA binding"/>
    <property type="evidence" value="ECO:0007669"/>
    <property type="project" value="InterPro"/>
</dbReference>
<feature type="domain" description="HTH cro/C1-type" evidence="1">
    <location>
        <begin position="11"/>
        <end position="65"/>
    </location>
</feature>
<dbReference type="AlphaFoldDB" id="A0A918TQP1"/>
<dbReference type="CDD" id="cd00093">
    <property type="entry name" value="HTH_XRE"/>
    <property type="match status" value="1"/>
</dbReference>
<dbReference type="InterPro" id="IPR010982">
    <property type="entry name" value="Lambda_DNA-bd_dom_sf"/>
</dbReference>
<sequence>MALSRLIGSRLRERRQALGLKQADVAARAGISASFLNLIEHNRRRVGGEVLAGLARVLQMDAAALGGIGESGLLDDLRAAGAGTAAELDRVEEFVGRFPGWAGALAQASGRAVQAERAVMVLNDRMAHDPHLAQALHELLTAVSAVRATAGILAETGDLAPEWRDRFQRNLHQDAERMAIGAETLVAWLNRAEGGAEAVASPQEEFDAWLEAKGWHLAGLERGEGAEAEIEAEIEAGLTSHLARDLARVWAVRTQAEARAMPLEQAQGFDDPLALAAGFGLGPMAGLRRMAGLPGSVHGLVICDGAGALTFRKPARGFALPRFGAACALWPLFQALTRPGQPVEARVRLAGRGGEGGFHLRAVAETRVGARFGDPVLVEAAMLITPLGQVAEEVPEIGSTCAVCAKPACPARREGSILAPL</sequence>
<evidence type="ECO:0000313" key="2">
    <source>
        <dbReference type="EMBL" id="GHC57654.1"/>
    </source>
</evidence>
<dbReference type="InterPro" id="IPR001387">
    <property type="entry name" value="Cro/C1-type_HTH"/>
</dbReference>
<accession>A0A918TQP1</accession>
<reference evidence="2" key="1">
    <citation type="journal article" date="2014" name="Int. J. Syst. Evol. Microbiol.">
        <title>Complete genome sequence of Corynebacterium casei LMG S-19264T (=DSM 44701T), isolated from a smear-ripened cheese.</title>
        <authorList>
            <consortium name="US DOE Joint Genome Institute (JGI-PGF)"/>
            <person name="Walter F."/>
            <person name="Albersmeier A."/>
            <person name="Kalinowski J."/>
            <person name="Ruckert C."/>
        </authorList>
    </citation>
    <scope>NUCLEOTIDE SEQUENCE</scope>
    <source>
        <strain evidence="2">KCTC 23310</strain>
    </source>
</reference>